<dbReference type="Pfam" id="PF01529">
    <property type="entry name" value="DHHC"/>
    <property type="match status" value="1"/>
</dbReference>
<dbReference type="PROSITE" id="PS50216">
    <property type="entry name" value="DHHC"/>
    <property type="match status" value="1"/>
</dbReference>
<keyword evidence="14 16" id="KW-0012">Acyltransferase</keyword>
<dbReference type="GO" id="GO:0005789">
    <property type="term" value="C:endoplasmic reticulum membrane"/>
    <property type="evidence" value="ECO:0007669"/>
    <property type="project" value="UniProtKB-SubCell"/>
</dbReference>
<evidence type="ECO:0000256" key="1">
    <source>
        <dbReference type="ARBA" id="ARBA00004477"/>
    </source>
</evidence>
<evidence type="ECO:0000259" key="17">
    <source>
        <dbReference type="Pfam" id="PF01529"/>
    </source>
</evidence>
<dbReference type="GO" id="GO:0006612">
    <property type="term" value="P:protein targeting to membrane"/>
    <property type="evidence" value="ECO:0007669"/>
    <property type="project" value="TreeGrafter"/>
</dbReference>
<keyword evidence="19" id="KW-1185">Reference proteome</keyword>
<evidence type="ECO:0000256" key="11">
    <source>
        <dbReference type="ARBA" id="ARBA00023136"/>
    </source>
</evidence>
<evidence type="ECO:0000256" key="4">
    <source>
        <dbReference type="ARBA" id="ARBA00008574"/>
    </source>
</evidence>
<dbReference type="GO" id="GO:0019706">
    <property type="term" value="F:protein-cysteine S-palmitoyltransferase activity"/>
    <property type="evidence" value="ECO:0007669"/>
    <property type="project" value="UniProtKB-EC"/>
</dbReference>
<protein>
    <recommendedName>
        <fullName evidence="16">Palmitoyltransferase</fullName>
        <ecNumber evidence="16">2.3.1.225</ecNumber>
    </recommendedName>
</protein>
<dbReference type="GO" id="GO:0000139">
    <property type="term" value="C:Golgi membrane"/>
    <property type="evidence" value="ECO:0007669"/>
    <property type="project" value="UniProtKB-SubCell"/>
</dbReference>
<evidence type="ECO:0000256" key="3">
    <source>
        <dbReference type="ARBA" id="ARBA00004653"/>
    </source>
</evidence>
<feature type="transmembrane region" description="Helical" evidence="16">
    <location>
        <begin position="30"/>
        <end position="57"/>
    </location>
</feature>
<reference evidence="18 19" key="1">
    <citation type="submission" date="2018-01" db="EMBL/GenBank/DDBJ databases">
        <title>Comparison of the Chinese Bamboo Partridge and Red Junglefowl genome sequences highlights the importance of demography in genome evolution.</title>
        <authorList>
            <person name="Tiley G.P."/>
            <person name="Kimball R.T."/>
            <person name="Braun E.L."/>
            <person name="Burleigh J.G."/>
        </authorList>
    </citation>
    <scope>NUCLEOTIDE SEQUENCE [LARGE SCALE GENOMIC DNA]</scope>
    <source>
        <strain evidence="18">RTK389</strain>
        <tissue evidence="18">Blood</tissue>
    </source>
</reference>
<keyword evidence="7 16" id="KW-0812">Transmembrane</keyword>
<feature type="transmembrane region" description="Helical" evidence="16">
    <location>
        <begin position="104"/>
        <end position="130"/>
    </location>
</feature>
<comment type="similarity">
    <text evidence="4 16">Belongs to the DHHC palmitoyltransferase family.</text>
</comment>
<evidence type="ECO:0000256" key="15">
    <source>
        <dbReference type="ARBA" id="ARBA00047790"/>
    </source>
</evidence>
<evidence type="ECO:0000256" key="5">
    <source>
        <dbReference type="ARBA" id="ARBA00022475"/>
    </source>
</evidence>
<feature type="domain" description="Palmitoyltransferase DHHC" evidence="17">
    <location>
        <begin position="3"/>
        <end position="141"/>
    </location>
</feature>
<dbReference type="InterPro" id="IPR039859">
    <property type="entry name" value="PFA4/ZDH16/20/ERF2-like"/>
</dbReference>
<gene>
    <name evidence="18" type="ORF">CIB84_014530</name>
</gene>
<dbReference type="EMBL" id="PPHD01065959">
    <property type="protein sequence ID" value="POI21723.1"/>
    <property type="molecule type" value="Genomic_DNA"/>
</dbReference>
<evidence type="ECO:0000256" key="16">
    <source>
        <dbReference type="RuleBase" id="RU079119"/>
    </source>
</evidence>
<evidence type="ECO:0000256" key="12">
    <source>
        <dbReference type="ARBA" id="ARBA00023139"/>
    </source>
</evidence>
<dbReference type="OrthoDB" id="331948at2759"/>
<dbReference type="PANTHER" id="PTHR22883">
    <property type="entry name" value="ZINC FINGER DHHC DOMAIN CONTAINING PROTEIN"/>
    <property type="match status" value="1"/>
</dbReference>
<evidence type="ECO:0000256" key="10">
    <source>
        <dbReference type="ARBA" id="ARBA00023034"/>
    </source>
</evidence>
<evidence type="ECO:0000313" key="18">
    <source>
        <dbReference type="EMBL" id="POI21723.1"/>
    </source>
</evidence>
<dbReference type="EC" id="2.3.1.225" evidence="16"/>
<keyword evidence="5" id="KW-1003">Cell membrane</keyword>
<evidence type="ECO:0000256" key="7">
    <source>
        <dbReference type="ARBA" id="ARBA00022692"/>
    </source>
</evidence>
<organism evidence="18 19">
    <name type="scientific">Bambusicola thoracicus</name>
    <name type="common">Chinese bamboo-partridge</name>
    <name type="synonym">Perdix thoracica</name>
    <dbReference type="NCBI Taxonomy" id="9083"/>
    <lineage>
        <taxon>Eukaryota</taxon>
        <taxon>Metazoa</taxon>
        <taxon>Chordata</taxon>
        <taxon>Craniata</taxon>
        <taxon>Vertebrata</taxon>
        <taxon>Euteleostomi</taxon>
        <taxon>Archelosauria</taxon>
        <taxon>Archosauria</taxon>
        <taxon>Dinosauria</taxon>
        <taxon>Saurischia</taxon>
        <taxon>Theropoda</taxon>
        <taxon>Coelurosauria</taxon>
        <taxon>Aves</taxon>
        <taxon>Neognathae</taxon>
        <taxon>Galloanserae</taxon>
        <taxon>Galliformes</taxon>
        <taxon>Phasianidae</taxon>
        <taxon>Perdicinae</taxon>
        <taxon>Bambusicola</taxon>
    </lineage>
</organism>
<evidence type="ECO:0000256" key="9">
    <source>
        <dbReference type="ARBA" id="ARBA00022989"/>
    </source>
</evidence>
<comment type="catalytic activity">
    <reaction evidence="15">
        <text>L-cysteinyl-[protein] + hexadecanoyl-CoA = S-hexadecanoyl-L-cysteinyl-[protein] + CoA</text>
        <dbReference type="Rhea" id="RHEA:36683"/>
        <dbReference type="Rhea" id="RHEA-COMP:10131"/>
        <dbReference type="Rhea" id="RHEA-COMP:11032"/>
        <dbReference type="ChEBI" id="CHEBI:29950"/>
        <dbReference type="ChEBI" id="CHEBI:57287"/>
        <dbReference type="ChEBI" id="CHEBI:57379"/>
        <dbReference type="ChEBI" id="CHEBI:74151"/>
        <dbReference type="EC" id="2.3.1.225"/>
    </reaction>
    <physiologicalReaction direction="left-to-right" evidence="15">
        <dbReference type="Rhea" id="RHEA:36684"/>
    </physiologicalReaction>
</comment>
<dbReference type="AlphaFoldDB" id="A0A2P4SC75"/>
<accession>A0A2P4SC75</accession>
<evidence type="ECO:0000256" key="2">
    <source>
        <dbReference type="ARBA" id="ARBA00004651"/>
    </source>
</evidence>
<evidence type="ECO:0000313" key="19">
    <source>
        <dbReference type="Proteomes" id="UP000237246"/>
    </source>
</evidence>
<evidence type="ECO:0000256" key="8">
    <source>
        <dbReference type="ARBA" id="ARBA00022824"/>
    </source>
</evidence>
<dbReference type="Proteomes" id="UP000237246">
    <property type="component" value="Unassembled WGS sequence"/>
</dbReference>
<comment type="domain">
    <text evidence="16">The DHHC domain is required for palmitoyltransferase activity.</text>
</comment>
<proteinExistence type="inferred from homology"/>
<keyword evidence="11 16" id="KW-0472">Membrane</keyword>
<dbReference type="GO" id="GO:0005886">
    <property type="term" value="C:plasma membrane"/>
    <property type="evidence" value="ECO:0007669"/>
    <property type="project" value="UniProtKB-SubCell"/>
</dbReference>
<comment type="caution">
    <text evidence="18">The sequence shown here is derived from an EMBL/GenBank/DDBJ whole genome shotgun (WGS) entry which is preliminary data.</text>
</comment>
<evidence type="ECO:0000256" key="6">
    <source>
        <dbReference type="ARBA" id="ARBA00022679"/>
    </source>
</evidence>
<comment type="subcellular location">
    <subcellularLocation>
        <location evidence="2">Cell membrane</location>
        <topology evidence="2">Multi-pass membrane protein</topology>
    </subcellularLocation>
    <subcellularLocation>
        <location evidence="1">Endoplasmic reticulum membrane</location>
        <topology evidence="1">Multi-pass membrane protein</topology>
    </subcellularLocation>
    <subcellularLocation>
        <location evidence="3">Golgi apparatus membrane</location>
        <topology evidence="3">Multi-pass membrane protein</topology>
    </subcellularLocation>
</comment>
<evidence type="ECO:0000256" key="13">
    <source>
        <dbReference type="ARBA" id="ARBA00023288"/>
    </source>
</evidence>
<feature type="non-terminal residue" evidence="18">
    <location>
        <position position="1"/>
    </location>
</feature>
<keyword evidence="8" id="KW-0256">Endoplasmic reticulum</keyword>
<keyword evidence="12" id="KW-0564">Palmitate</keyword>
<dbReference type="PANTHER" id="PTHR22883:SF466">
    <property type="entry name" value="PALMITOYLTRANSFERASE ZDHHC4"/>
    <property type="match status" value="1"/>
</dbReference>
<keyword evidence="13" id="KW-0449">Lipoprotein</keyword>
<evidence type="ECO:0000256" key="14">
    <source>
        <dbReference type="ARBA" id="ARBA00023315"/>
    </source>
</evidence>
<keyword evidence="6 16" id="KW-0808">Transferase</keyword>
<sequence length="189" mass="22114">SGFCDICVHRFDHHCVWVNNCIGAFNAKYFFLYLFTLTVMAATIASITAAFLIQVVLLSNMMHGSYIDDQGQEHPVEIPFLVQLYNQIIIFFSLQHLFLTFPRIVFMLGFVILLTLILGAYCCFNLYLALTNQTFNEWYKSRRYRHSHHLTVQPADRQVVYKNVYAKGVWMNLKEIFKSPAVLERKKKK</sequence>
<keyword evidence="9 16" id="KW-1133">Transmembrane helix</keyword>
<name>A0A2P4SC75_BAMTH</name>
<dbReference type="InterPro" id="IPR001594">
    <property type="entry name" value="Palmitoyltrfase_DHHC"/>
</dbReference>
<keyword evidence="10" id="KW-0333">Golgi apparatus</keyword>